<name>A0A1V0SFG9_9VIRU</name>
<dbReference type="EMBL" id="KY684103">
    <property type="protein sequence ID" value="ARF10453.1"/>
    <property type="molecule type" value="Genomic_DNA"/>
</dbReference>
<protein>
    <submittedName>
        <fullName evidence="1">Uncharacterized protein</fullName>
    </submittedName>
</protein>
<gene>
    <name evidence="1" type="ORF">Hokovirus_1_332</name>
</gene>
<organism evidence="1">
    <name type="scientific">Hokovirus HKV1</name>
    <dbReference type="NCBI Taxonomy" id="1977638"/>
    <lineage>
        <taxon>Viruses</taxon>
        <taxon>Varidnaviria</taxon>
        <taxon>Bamfordvirae</taxon>
        <taxon>Nucleocytoviricota</taxon>
        <taxon>Megaviricetes</taxon>
        <taxon>Imitervirales</taxon>
        <taxon>Mimiviridae</taxon>
        <taxon>Klosneuvirinae</taxon>
        <taxon>Hokovirus</taxon>
    </lineage>
</organism>
<accession>A0A1V0SFG9</accession>
<sequence length="251" mass="29579">MDTRNASWRKEKLGKLDPNTLVKFDKDKYYMNSDECYTCCDGRLGCDACHKLECTMMDLYDKEKYFDTWLPLFDLDLRFDYHESSNDLETGSNTKNGSNTNNDIEKPKGWYYAENPTLELVYYLRNLDKNIKKNNIQNDNINSAHGEPLFYNTLENNKYSISGCCNPIDLTDSTILTNYFGNNKDITVEKFNNKNYYYIGKKNILLCPTCFMWLNYLKPDILTNFKIVNSAYLTYIEWLKEREDSLLVKND</sequence>
<reference evidence="1" key="1">
    <citation type="journal article" date="2017" name="Science">
        <title>Giant viruses with an expanded complement of translation system components.</title>
        <authorList>
            <person name="Schulz F."/>
            <person name="Yutin N."/>
            <person name="Ivanova N.N."/>
            <person name="Ortega D.R."/>
            <person name="Lee T.K."/>
            <person name="Vierheilig J."/>
            <person name="Daims H."/>
            <person name="Horn M."/>
            <person name="Wagner M."/>
            <person name="Jensen G.J."/>
            <person name="Kyrpides N.C."/>
            <person name="Koonin E.V."/>
            <person name="Woyke T."/>
        </authorList>
    </citation>
    <scope>NUCLEOTIDE SEQUENCE</scope>
    <source>
        <strain evidence="1">HKV1</strain>
    </source>
</reference>
<proteinExistence type="predicted"/>
<evidence type="ECO:0000313" key="1">
    <source>
        <dbReference type="EMBL" id="ARF10453.1"/>
    </source>
</evidence>